<name>A0ABU2YK55_9FLAO</name>
<evidence type="ECO:0000313" key="4">
    <source>
        <dbReference type="Proteomes" id="UP001259492"/>
    </source>
</evidence>
<sequence length="870" mass="95432">MKKFLKITGILLLIIFAILAVIPLVLESKIDAIVQAYADENLNAKVEFDDISLSLIISFPKANVTIDNLNITNAEPFKGETLMTAKSINFEMPISELWKSESDGPLVVNEIAVDEALLTLKTNTAGVTNYDIIKTDSLANTNTNNTNKGFSFDIKDYSIEDSAFSFIDESSNTSFFITALNHNGHGIFSGSTSELDTKTEANVSLIIDSTSYLSNNSIKLDALIDLDLENSIYTFKDNNGFINQLPLKFRGYVQQLDNAQDVDITFENPESSFKDFLAVIPKAYAKNLDDVETTGDFKVNGKIRGKVSETTIPKLDINITSDNASFKYPDLPKRVENISINTSLKNETGNADDTFIAIDRLNFKIDKDVFKSSATIRQLTSNMMVNANIDGVLNLQNITKVYPIKLENDLQGILKGKVNSSFDMKAIETNAFERIKNNGNLSISNFEYSSKDIVNPFAITKSDIEFKPNHVTLKSFDASSGTSDFKANGTITNLLGFLLSEKKLKGHFNVTSNMFAISDFMIEDTTISEDNKTTSDSESLRIPEFLDCTINANAKTVLYDNLELKNVKGKLVIADQKADLQNMTSDIFDGKLAIGGLVSTKEKTPTFNLNLGANDFDIAQSFKDLELLQNLAPIAKTLQGKLNTTIALNGSLDKSFSPNISTVSGNALAEILTSTVNPLQGDVLEKLSGALSFIDFKKLDLKDVKTKLSFENGQVSVKPFNLKYNDIDVEISGTHGFDESMNYIAVFNVPAKYLGTEINNFISKLNDDSAKDITVPVTATIGGSFKQPTVKTDLTSSVSKLTQQLIEIQKQQIIGKGKDKINELLGGITGNDKEKETDSTTTSTTDTVKGILGGLLGGKKKEKKKDSLNR</sequence>
<gene>
    <name evidence="3" type="ORF">RM697_07795</name>
</gene>
<evidence type="ECO:0000256" key="1">
    <source>
        <dbReference type="SAM" id="MobiDB-lite"/>
    </source>
</evidence>
<organism evidence="3 4">
    <name type="scientific">Microcosmobacter mediterraneus</name>
    <dbReference type="NCBI Taxonomy" id="3075607"/>
    <lineage>
        <taxon>Bacteria</taxon>
        <taxon>Pseudomonadati</taxon>
        <taxon>Bacteroidota</taxon>
        <taxon>Flavobacteriia</taxon>
        <taxon>Flavobacteriales</taxon>
        <taxon>Flavobacteriaceae</taxon>
        <taxon>Microcosmobacter</taxon>
    </lineage>
</organism>
<keyword evidence="2" id="KW-0472">Membrane</keyword>
<keyword evidence="4" id="KW-1185">Reference proteome</keyword>
<feature type="region of interest" description="Disordered" evidence="1">
    <location>
        <begin position="829"/>
        <end position="870"/>
    </location>
</feature>
<feature type="compositionally biased region" description="Low complexity" evidence="1">
    <location>
        <begin position="839"/>
        <end position="850"/>
    </location>
</feature>
<dbReference type="EMBL" id="JAVRIA010000003">
    <property type="protein sequence ID" value="MDT0558543.1"/>
    <property type="molecule type" value="Genomic_DNA"/>
</dbReference>
<comment type="caution">
    <text evidence="3">The sequence shown here is derived from an EMBL/GenBank/DDBJ whole genome shotgun (WGS) entry which is preliminary data.</text>
</comment>
<keyword evidence="2" id="KW-0812">Transmembrane</keyword>
<keyword evidence="2" id="KW-1133">Transmembrane helix</keyword>
<protein>
    <submittedName>
        <fullName evidence="3">AsmA-like C-terminal region-containing protein</fullName>
    </submittedName>
</protein>
<dbReference type="Proteomes" id="UP001259492">
    <property type="component" value="Unassembled WGS sequence"/>
</dbReference>
<feature type="transmembrane region" description="Helical" evidence="2">
    <location>
        <begin position="7"/>
        <end position="26"/>
    </location>
</feature>
<dbReference type="RefSeq" id="WP_311427305.1">
    <property type="nucleotide sequence ID" value="NZ_JAVRIA010000003.1"/>
</dbReference>
<evidence type="ECO:0000313" key="3">
    <source>
        <dbReference type="EMBL" id="MDT0558543.1"/>
    </source>
</evidence>
<dbReference type="PANTHER" id="PTHR30441:SF8">
    <property type="entry name" value="DUF748 DOMAIN-CONTAINING PROTEIN"/>
    <property type="match status" value="1"/>
</dbReference>
<dbReference type="InterPro" id="IPR052894">
    <property type="entry name" value="AsmA-related"/>
</dbReference>
<accession>A0ABU2YK55</accession>
<reference evidence="3 4" key="1">
    <citation type="submission" date="2023-09" db="EMBL/GenBank/DDBJ databases">
        <authorList>
            <person name="Rey-Velasco X."/>
        </authorList>
    </citation>
    <scope>NUCLEOTIDE SEQUENCE [LARGE SCALE GENOMIC DNA]</scope>
    <source>
        <strain evidence="3 4">W332</strain>
    </source>
</reference>
<proteinExistence type="predicted"/>
<evidence type="ECO:0000256" key="2">
    <source>
        <dbReference type="SAM" id="Phobius"/>
    </source>
</evidence>
<dbReference type="PANTHER" id="PTHR30441">
    <property type="entry name" value="DUF748 DOMAIN-CONTAINING PROTEIN"/>
    <property type="match status" value="1"/>
</dbReference>